<dbReference type="RefSeq" id="WP_301190903.1">
    <property type="nucleotide sequence ID" value="NZ_JAPDPJ010000028.1"/>
</dbReference>
<evidence type="ECO:0000259" key="5">
    <source>
        <dbReference type="SMART" id="SM00704"/>
    </source>
</evidence>
<keyword evidence="7" id="KW-1185">Reference proteome</keyword>
<name>A0AAE3SGI7_9BACT</name>
<evidence type="ECO:0000313" key="7">
    <source>
        <dbReference type="Proteomes" id="UP001209229"/>
    </source>
</evidence>
<accession>A0AAE3SGI7</accession>
<dbReference type="GO" id="GO:0051537">
    <property type="term" value="F:2 iron, 2 sulfur cluster binding"/>
    <property type="evidence" value="ECO:0007669"/>
    <property type="project" value="UniProtKB-KW"/>
</dbReference>
<evidence type="ECO:0000256" key="3">
    <source>
        <dbReference type="ARBA" id="ARBA00023004"/>
    </source>
</evidence>
<protein>
    <submittedName>
        <fullName evidence="6">CDGSH iron-sulfur domain-containing protein</fullName>
    </submittedName>
</protein>
<evidence type="ECO:0000256" key="1">
    <source>
        <dbReference type="ARBA" id="ARBA00022714"/>
    </source>
</evidence>
<evidence type="ECO:0000256" key="4">
    <source>
        <dbReference type="ARBA" id="ARBA00023014"/>
    </source>
</evidence>
<sequence length="62" mass="6800">MENLKLDIEALKDGPYAVKGVVTITTSDGTTKEYTNPYLCRCGASKNKPFCDGSHRKVGFTE</sequence>
<dbReference type="InterPro" id="IPR042216">
    <property type="entry name" value="MitoNEET_CISD"/>
</dbReference>
<keyword evidence="4" id="KW-0411">Iron-sulfur</keyword>
<evidence type="ECO:0000313" key="6">
    <source>
        <dbReference type="EMBL" id="MCW3787338.1"/>
    </source>
</evidence>
<dbReference type="GO" id="GO:0046872">
    <property type="term" value="F:metal ion binding"/>
    <property type="evidence" value="ECO:0007669"/>
    <property type="project" value="UniProtKB-KW"/>
</dbReference>
<dbReference type="Gene3D" id="3.40.5.90">
    <property type="entry name" value="CDGSH iron-sulfur domain, mitoNEET-type"/>
    <property type="match status" value="1"/>
</dbReference>
<dbReference type="AlphaFoldDB" id="A0AAE3SGI7"/>
<dbReference type="Proteomes" id="UP001209229">
    <property type="component" value="Unassembled WGS sequence"/>
</dbReference>
<keyword evidence="1" id="KW-0001">2Fe-2S</keyword>
<gene>
    <name evidence="6" type="ORF">OM075_12730</name>
</gene>
<dbReference type="SMART" id="SM00704">
    <property type="entry name" value="ZnF_CDGSH"/>
    <property type="match status" value="1"/>
</dbReference>
<dbReference type="InterPro" id="IPR018967">
    <property type="entry name" value="FeS-contain_CDGSH-typ"/>
</dbReference>
<dbReference type="EMBL" id="JAPDPJ010000028">
    <property type="protein sequence ID" value="MCW3787338.1"/>
    <property type="molecule type" value="Genomic_DNA"/>
</dbReference>
<keyword evidence="3" id="KW-0408">Iron</keyword>
<comment type="caution">
    <text evidence="6">The sequence shown here is derived from an EMBL/GenBank/DDBJ whole genome shotgun (WGS) entry which is preliminary data.</text>
</comment>
<organism evidence="6 7">
    <name type="scientific">Plebeiibacterium sediminum</name>
    <dbReference type="NCBI Taxonomy" id="2992112"/>
    <lineage>
        <taxon>Bacteria</taxon>
        <taxon>Pseudomonadati</taxon>
        <taxon>Bacteroidota</taxon>
        <taxon>Bacteroidia</taxon>
        <taxon>Marinilabiliales</taxon>
        <taxon>Marinilabiliaceae</taxon>
        <taxon>Plebeiibacterium</taxon>
    </lineage>
</organism>
<dbReference type="GO" id="GO:0005737">
    <property type="term" value="C:cytoplasm"/>
    <property type="evidence" value="ECO:0007669"/>
    <property type="project" value="UniProtKB-ARBA"/>
</dbReference>
<reference evidence="6" key="1">
    <citation type="submission" date="2022-10" db="EMBL/GenBank/DDBJ databases">
        <authorList>
            <person name="Yu W.X."/>
        </authorList>
    </citation>
    <scope>NUCLEOTIDE SEQUENCE</scope>
    <source>
        <strain evidence="6">AAT</strain>
    </source>
</reference>
<proteinExistence type="predicted"/>
<feature type="domain" description="Iron-binding zinc finger CDGSH type" evidence="5">
    <location>
        <begin position="19"/>
        <end position="61"/>
    </location>
</feature>
<dbReference type="Pfam" id="PF09360">
    <property type="entry name" value="zf-CDGSH"/>
    <property type="match status" value="1"/>
</dbReference>
<keyword evidence="2" id="KW-0479">Metal-binding</keyword>
<evidence type="ECO:0000256" key="2">
    <source>
        <dbReference type="ARBA" id="ARBA00022723"/>
    </source>
</evidence>